<proteinExistence type="predicted"/>
<dbReference type="InterPro" id="IPR041577">
    <property type="entry name" value="RT_RNaseH_2"/>
</dbReference>
<sequence length="157" mass="17945">MSKSGIHIDLNKIKEISEISLPHNKKSMQSFLGQINFVKRFVPDFSRIVSPLQTMIKKNSNFKWGQDEHEAFNLIKQAIINAPSLATPNFSESFILYTFALEKSYAAILTQANQEKAESPITFFSSNLQGAELNYSDMEKQAYVVFKAIKYFRPLLL</sequence>
<organism evidence="2 3">
    <name type="scientific">Actinobacillus pleuropneumoniae</name>
    <name type="common">Haemophilus pleuropneumoniae</name>
    <dbReference type="NCBI Taxonomy" id="715"/>
    <lineage>
        <taxon>Bacteria</taxon>
        <taxon>Pseudomonadati</taxon>
        <taxon>Pseudomonadota</taxon>
        <taxon>Gammaproteobacteria</taxon>
        <taxon>Pasteurellales</taxon>
        <taxon>Pasteurellaceae</taxon>
        <taxon>Actinobacillus</taxon>
    </lineage>
</organism>
<reference evidence="2" key="1">
    <citation type="journal article" date="2021" name="Vet Sci">
        <title>O-Serogroups and Pathovirotypes of Escherichia coli Isolated from Post-Weaning Piglets Showing Diarrhoea and/or Oedema in South Korea.</title>
        <authorList>
            <person name="Byun J.W."/>
            <person name="Moon B.Y."/>
            <person name="Do K.H."/>
            <person name="Lee K."/>
            <person name="Lee H.Y."/>
            <person name="Kim W.I."/>
            <person name="So B."/>
            <person name="Lee W.K."/>
        </authorList>
    </citation>
    <scope>NUCLEOTIDE SEQUENCE</scope>
    <source>
        <strain evidence="2">84/14</strain>
    </source>
</reference>
<dbReference type="EMBL" id="JAPQFC010000683">
    <property type="protein sequence ID" value="MCY6524921.1"/>
    <property type="molecule type" value="Genomic_DNA"/>
</dbReference>
<dbReference type="SUPFAM" id="SSF56672">
    <property type="entry name" value="DNA/RNA polymerases"/>
    <property type="match status" value="1"/>
</dbReference>
<dbReference type="Pfam" id="PF17919">
    <property type="entry name" value="RT_RNaseH_2"/>
    <property type="match status" value="1"/>
</dbReference>
<reference evidence="2" key="2">
    <citation type="submission" date="2022-12" db="EMBL/GenBank/DDBJ databases">
        <authorList>
            <person name="Kardos G."/>
            <person name="Sarkozi R."/>
            <person name="Laczko L."/>
            <person name="Marton S."/>
            <person name="Makrai L."/>
            <person name="Banyai K."/>
            <person name="Fodor L."/>
        </authorList>
    </citation>
    <scope>NUCLEOTIDE SEQUENCE</scope>
    <source>
        <strain evidence="2">84/14</strain>
    </source>
</reference>
<dbReference type="PANTHER" id="PTHR33064:SF37">
    <property type="entry name" value="RIBONUCLEASE H"/>
    <property type="match status" value="1"/>
</dbReference>
<evidence type="ECO:0000313" key="2">
    <source>
        <dbReference type="EMBL" id="MCY6524921.1"/>
    </source>
</evidence>
<dbReference type="FunFam" id="3.30.70.270:FF:000020">
    <property type="entry name" value="Transposon Tf2-6 polyprotein-like Protein"/>
    <property type="match status" value="1"/>
</dbReference>
<feature type="domain" description="Reverse transcriptase/retrotransposon-derived protein RNase H-like" evidence="1">
    <location>
        <begin position="64"/>
        <end position="156"/>
    </location>
</feature>
<dbReference type="InterPro" id="IPR043128">
    <property type="entry name" value="Rev_trsase/Diguanyl_cyclase"/>
</dbReference>
<dbReference type="PANTHER" id="PTHR33064">
    <property type="entry name" value="POL PROTEIN"/>
    <property type="match status" value="1"/>
</dbReference>
<name>A0A9Q4DM96_ACTPL</name>
<comment type="caution">
    <text evidence="2">The sequence shown here is derived from an EMBL/GenBank/DDBJ whole genome shotgun (WGS) entry which is preliminary data.</text>
</comment>
<evidence type="ECO:0000259" key="1">
    <source>
        <dbReference type="Pfam" id="PF17919"/>
    </source>
</evidence>
<protein>
    <submittedName>
        <fullName evidence="2">RNase H-like domain-containing protein</fullName>
    </submittedName>
</protein>
<dbReference type="Gene3D" id="3.30.70.270">
    <property type="match status" value="1"/>
</dbReference>
<dbReference type="Proteomes" id="UP001077788">
    <property type="component" value="Unassembled WGS sequence"/>
</dbReference>
<accession>A0A9Q4DM96</accession>
<dbReference type="InterPro" id="IPR043502">
    <property type="entry name" value="DNA/RNA_pol_sf"/>
</dbReference>
<dbReference type="RefSeq" id="WP_267992131.1">
    <property type="nucleotide sequence ID" value="NZ_JAPQFC010000683.1"/>
</dbReference>
<gene>
    <name evidence="2" type="ORF">OYG11_11985</name>
</gene>
<dbReference type="InterPro" id="IPR051320">
    <property type="entry name" value="Viral_Replic_Matur_Polypro"/>
</dbReference>
<feature type="non-terminal residue" evidence="2">
    <location>
        <position position="157"/>
    </location>
</feature>
<dbReference type="AlphaFoldDB" id="A0A9Q4DM96"/>
<evidence type="ECO:0000313" key="3">
    <source>
        <dbReference type="Proteomes" id="UP001077788"/>
    </source>
</evidence>